<dbReference type="STRING" id="1262914.BN533_01954"/>
<protein>
    <recommendedName>
        <fullName evidence="2">DNA-binding protein</fullName>
    </recommendedName>
</protein>
<gene>
    <name evidence="1" type="ORF">BN533_01954</name>
</gene>
<proteinExistence type="predicted"/>
<dbReference type="AlphaFoldDB" id="R6INH7"/>
<dbReference type="RefSeq" id="WP_021718854.1">
    <property type="nucleotide sequence ID" value="NZ_CAUEMD010000016.1"/>
</dbReference>
<sequence length="74" mass="8903">MARPTKKEQRERALKQVPRRMLYPINEVRILLCCGNEFLQQLFDEGRLPYVLRGKYRYVTQNAIDNYLLSEEVK</sequence>
<evidence type="ECO:0000313" key="1">
    <source>
        <dbReference type="EMBL" id="CDB46941.1"/>
    </source>
</evidence>
<dbReference type="EMBL" id="CBDS010000102">
    <property type="protein sequence ID" value="CDB46941.1"/>
    <property type="molecule type" value="Genomic_DNA"/>
</dbReference>
<evidence type="ECO:0008006" key="2">
    <source>
        <dbReference type="Google" id="ProtNLM"/>
    </source>
</evidence>
<dbReference type="HOGENOM" id="CLU_2684602_0_0_9"/>
<organism evidence="1">
    <name type="scientific">Phascolarctobacterium faecium</name>
    <dbReference type="NCBI Taxonomy" id="33025"/>
    <lineage>
        <taxon>Bacteria</taxon>
        <taxon>Bacillati</taxon>
        <taxon>Bacillota</taxon>
        <taxon>Negativicutes</taxon>
        <taxon>Acidaminococcales</taxon>
        <taxon>Acidaminococcaceae</taxon>
        <taxon>Phascolarctobacterium</taxon>
    </lineage>
</organism>
<name>R6INH7_9FIRM</name>
<comment type="caution">
    <text evidence="1">The sequence shown here is derived from an EMBL/GenBank/DDBJ whole genome shotgun (WGS) entry which is preliminary data.</text>
</comment>
<reference evidence="1" key="1">
    <citation type="submission" date="2012-11" db="EMBL/GenBank/DDBJ databases">
        <title>Dependencies among metagenomic species, viruses, plasmids and units of genetic variation.</title>
        <authorList>
            <person name="Nielsen H.B."/>
            <person name="Almeida M."/>
            <person name="Juncker A.S."/>
            <person name="Rasmussen S."/>
            <person name="Li J."/>
            <person name="Sunagawa S."/>
            <person name="Plichta D."/>
            <person name="Gautier L."/>
            <person name="Le Chatelier E."/>
            <person name="Peletier E."/>
            <person name="Bonde I."/>
            <person name="Nielsen T."/>
            <person name="Manichanh C."/>
            <person name="Arumugam M."/>
            <person name="Batto J."/>
            <person name="Santos M.B.Q.D."/>
            <person name="Blom N."/>
            <person name="Borruel N."/>
            <person name="Burgdorf K.S."/>
            <person name="Boumezbeur F."/>
            <person name="Casellas F."/>
            <person name="Dore J."/>
            <person name="Guarner F."/>
            <person name="Hansen T."/>
            <person name="Hildebrand F."/>
            <person name="Kaas R.S."/>
            <person name="Kennedy S."/>
            <person name="Kristiansen K."/>
            <person name="Kultima J.R."/>
            <person name="Leonard P."/>
            <person name="Levenez F."/>
            <person name="Lund O."/>
            <person name="Moumen B."/>
            <person name="Le Paslier D."/>
            <person name="Pons N."/>
            <person name="Pedersen O."/>
            <person name="Prifti E."/>
            <person name="Qin J."/>
            <person name="Raes J."/>
            <person name="Tap J."/>
            <person name="Tims S."/>
            <person name="Ussery D.W."/>
            <person name="Yamada T."/>
            <person name="MetaHit consortium"/>
            <person name="Renault P."/>
            <person name="Sicheritz-Ponten T."/>
            <person name="Bork P."/>
            <person name="Wang J."/>
            <person name="Brunak S."/>
            <person name="Ehrlich S.D."/>
        </authorList>
    </citation>
    <scope>NUCLEOTIDE SEQUENCE [LARGE SCALE GENOMIC DNA]</scope>
</reference>
<accession>R6INH7</accession>